<keyword evidence="3" id="KW-1185">Reference proteome</keyword>
<dbReference type="EMBL" id="JBBPBN010000037">
    <property type="protein sequence ID" value="KAK9000694.1"/>
    <property type="molecule type" value="Genomic_DNA"/>
</dbReference>
<comment type="caution">
    <text evidence="2">The sequence shown here is derived from an EMBL/GenBank/DDBJ whole genome shotgun (WGS) entry which is preliminary data.</text>
</comment>
<gene>
    <name evidence="2" type="ORF">V6N11_081183</name>
</gene>
<evidence type="ECO:0000256" key="1">
    <source>
        <dbReference type="SAM" id="MobiDB-lite"/>
    </source>
</evidence>
<evidence type="ECO:0000313" key="3">
    <source>
        <dbReference type="Proteomes" id="UP001396334"/>
    </source>
</evidence>
<accession>A0ABR2QJ91</accession>
<feature type="region of interest" description="Disordered" evidence="1">
    <location>
        <begin position="59"/>
        <end position="122"/>
    </location>
</feature>
<name>A0ABR2QJ91_9ROSI</name>
<dbReference type="Proteomes" id="UP001396334">
    <property type="component" value="Unassembled WGS sequence"/>
</dbReference>
<organism evidence="2 3">
    <name type="scientific">Hibiscus sabdariffa</name>
    <name type="common">roselle</name>
    <dbReference type="NCBI Taxonomy" id="183260"/>
    <lineage>
        <taxon>Eukaryota</taxon>
        <taxon>Viridiplantae</taxon>
        <taxon>Streptophyta</taxon>
        <taxon>Embryophyta</taxon>
        <taxon>Tracheophyta</taxon>
        <taxon>Spermatophyta</taxon>
        <taxon>Magnoliopsida</taxon>
        <taxon>eudicotyledons</taxon>
        <taxon>Gunneridae</taxon>
        <taxon>Pentapetalae</taxon>
        <taxon>rosids</taxon>
        <taxon>malvids</taxon>
        <taxon>Malvales</taxon>
        <taxon>Malvaceae</taxon>
        <taxon>Malvoideae</taxon>
        <taxon>Hibiscus</taxon>
    </lineage>
</organism>
<reference evidence="2 3" key="1">
    <citation type="journal article" date="2024" name="G3 (Bethesda)">
        <title>Genome assembly of Hibiscus sabdariffa L. provides insights into metabolisms of medicinal natural products.</title>
        <authorList>
            <person name="Kim T."/>
        </authorList>
    </citation>
    <scope>NUCLEOTIDE SEQUENCE [LARGE SCALE GENOMIC DNA]</scope>
    <source>
        <strain evidence="2">TK-2024</strain>
        <tissue evidence="2">Old leaves</tissue>
    </source>
</reference>
<sequence length="122" mass="12817">MIVKKDVYGNKKIRIDLTFKPKATVPGAPRHLQVTWSVGPTNSADRSCAKSWSAAAEDHATCRTRGQTGPEGPRHLQGARSSTSPPAGLGVRWRGPSGPARPRALQVARSTAAAPLGSAHSS</sequence>
<protein>
    <submittedName>
        <fullName evidence="2">Uncharacterized protein</fullName>
    </submittedName>
</protein>
<evidence type="ECO:0000313" key="2">
    <source>
        <dbReference type="EMBL" id="KAK9000694.1"/>
    </source>
</evidence>
<proteinExistence type="predicted"/>